<reference evidence="2 3" key="1">
    <citation type="submission" date="2020-09" db="EMBL/GenBank/DDBJ databases">
        <title>De no assembly of potato wild relative species, Solanum commersonii.</title>
        <authorList>
            <person name="Cho K."/>
        </authorList>
    </citation>
    <scope>NUCLEOTIDE SEQUENCE [LARGE SCALE GENOMIC DNA]</scope>
    <source>
        <strain evidence="2">LZ3.2</strain>
        <tissue evidence="2">Leaf</tissue>
    </source>
</reference>
<protein>
    <submittedName>
        <fullName evidence="2">Uncharacterized protein</fullName>
    </submittedName>
</protein>
<proteinExistence type="predicted"/>
<organism evidence="2 3">
    <name type="scientific">Solanum commersonii</name>
    <name type="common">Commerson's wild potato</name>
    <name type="synonym">Commerson's nightshade</name>
    <dbReference type="NCBI Taxonomy" id="4109"/>
    <lineage>
        <taxon>Eukaryota</taxon>
        <taxon>Viridiplantae</taxon>
        <taxon>Streptophyta</taxon>
        <taxon>Embryophyta</taxon>
        <taxon>Tracheophyta</taxon>
        <taxon>Spermatophyta</taxon>
        <taxon>Magnoliopsida</taxon>
        <taxon>eudicotyledons</taxon>
        <taxon>Gunneridae</taxon>
        <taxon>Pentapetalae</taxon>
        <taxon>asterids</taxon>
        <taxon>lamiids</taxon>
        <taxon>Solanales</taxon>
        <taxon>Solanaceae</taxon>
        <taxon>Solanoideae</taxon>
        <taxon>Solaneae</taxon>
        <taxon>Solanum</taxon>
    </lineage>
</organism>
<feature type="transmembrane region" description="Helical" evidence="1">
    <location>
        <begin position="20"/>
        <end position="44"/>
    </location>
</feature>
<gene>
    <name evidence="2" type="ORF">H5410_034884</name>
</gene>
<evidence type="ECO:0000313" key="2">
    <source>
        <dbReference type="EMBL" id="KAG5593652.1"/>
    </source>
</evidence>
<evidence type="ECO:0000256" key="1">
    <source>
        <dbReference type="SAM" id="Phobius"/>
    </source>
</evidence>
<comment type="caution">
    <text evidence="2">The sequence shown here is derived from an EMBL/GenBank/DDBJ whole genome shotgun (WGS) entry which is preliminary data.</text>
</comment>
<keyword evidence="3" id="KW-1185">Reference proteome</keyword>
<dbReference type="EMBL" id="JACXVP010000007">
    <property type="protein sequence ID" value="KAG5593652.1"/>
    <property type="molecule type" value="Genomic_DNA"/>
</dbReference>
<keyword evidence="1" id="KW-1133">Transmembrane helix</keyword>
<dbReference type="Proteomes" id="UP000824120">
    <property type="component" value="Chromosome 7"/>
</dbReference>
<accession>A0A9J5Y2Y3</accession>
<keyword evidence="1" id="KW-0812">Transmembrane</keyword>
<evidence type="ECO:0000313" key="3">
    <source>
        <dbReference type="Proteomes" id="UP000824120"/>
    </source>
</evidence>
<dbReference type="AlphaFoldDB" id="A0A9J5Y2Y3"/>
<name>A0A9J5Y2Y3_SOLCO</name>
<keyword evidence="1" id="KW-0472">Membrane</keyword>
<sequence length="81" mass="9195">MTEFWRGSSDGSLRFEEKRSSLGVFFSFSQGYLMLAAMAVLKLFGFYLRKVNLSLPCYLVCSSRMEAFATLRMQVVALSLC</sequence>